<keyword evidence="5" id="KW-0472">Membrane</keyword>
<keyword evidence="4" id="KW-0496">Mitochondrion</keyword>
<evidence type="ECO:0000256" key="5">
    <source>
        <dbReference type="ARBA" id="ARBA00023136"/>
    </source>
</evidence>
<evidence type="ECO:0000313" key="7">
    <source>
        <dbReference type="EMBL" id="PHH73697.1"/>
    </source>
</evidence>
<evidence type="ECO:0000256" key="6">
    <source>
        <dbReference type="ARBA" id="ARBA00038273"/>
    </source>
</evidence>
<reference evidence="7 8" key="1">
    <citation type="submission" date="2017-06" db="EMBL/GenBank/DDBJ databases">
        <title>Ant-infecting Ophiocordyceps genomes reveal a high diversity of potential behavioral manipulation genes and a possible major role for enterotoxins.</title>
        <authorList>
            <person name="De Bekker C."/>
            <person name="Evans H.C."/>
            <person name="Brachmann A."/>
            <person name="Hughes D.P."/>
        </authorList>
    </citation>
    <scope>NUCLEOTIDE SEQUENCE [LARGE SCALE GENOMIC DNA]</scope>
    <source>
        <strain evidence="7 8">1348a</strain>
    </source>
</reference>
<sequence length="361" mass="40561">MHRPRLVRSGLKRLAFARPKCRHLTTDADVDAARKYCLARLYDYDAYLVRRFVPRPVQDTYAALRALNLELVRLPDVISNPTIGAMRIAFWQDSIDQTFSGKPPREPICLLLHHGLQALQARTGSTTKSSAKFWISRLIKTRAKYMDNRPFPSMASLEDYAENTYSSIMYATLAALPLRSVHMDHLASHIGKACGITAILRGIPLLAARHQPVKTPSGAEAPVTHQPHFLLPLDVLAEQGVKEEEVFRQGPDAHGLQDAVFAVATRANDHLLTAKDMLKRLKEGQDAGHEFEHGHEAEHVYSDTDDSAQHVRRGFGVLLEAISAGHHLENLERANFDPFAVRSGGWRLPWKIWQALSKERL</sequence>
<gene>
    <name evidence="7" type="ORF">CDD82_5317</name>
</gene>
<keyword evidence="8" id="KW-1185">Reference proteome</keyword>
<dbReference type="GO" id="GO:0005743">
    <property type="term" value="C:mitochondrial inner membrane"/>
    <property type="evidence" value="ECO:0007669"/>
    <property type="project" value="UniProtKB-SubCell"/>
</dbReference>
<protein>
    <recommendedName>
        <fullName evidence="9">Squalene/phytoene synthase</fullName>
    </recommendedName>
</protein>
<dbReference type="AlphaFoldDB" id="A0A2C5YY61"/>
<comment type="subcellular location">
    <subcellularLocation>
        <location evidence="1">Mitochondrion inner membrane</location>
    </subcellularLocation>
</comment>
<dbReference type="PANTHER" id="PTHR21181">
    <property type="match status" value="1"/>
</dbReference>
<dbReference type="Pfam" id="PF00494">
    <property type="entry name" value="SQS_PSY"/>
    <property type="match status" value="1"/>
</dbReference>
<dbReference type="InterPro" id="IPR008949">
    <property type="entry name" value="Isoprenoid_synthase_dom_sf"/>
</dbReference>
<dbReference type="EMBL" id="NJEU01000484">
    <property type="protein sequence ID" value="PHH73697.1"/>
    <property type="molecule type" value="Genomic_DNA"/>
</dbReference>
<dbReference type="GO" id="GO:0032981">
    <property type="term" value="P:mitochondrial respiratory chain complex I assembly"/>
    <property type="evidence" value="ECO:0007669"/>
    <property type="project" value="TreeGrafter"/>
</dbReference>
<evidence type="ECO:0000256" key="1">
    <source>
        <dbReference type="ARBA" id="ARBA00004273"/>
    </source>
</evidence>
<proteinExistence type="inferred from homology"/>
<evidence type="ECO:0000256" key="3">
    <source>
        <dbReference type="ARBA" id="ARBA00022946"/>
    </source>
</evidence>
<dbReference type="Proteomes" id="UP000224854">
    <property type="component" value="Unassembled WGS sequence"/>
</dbReference>
<evidence type="ECO:0000256" key="4">
    <source>
        <dbReference type="ARBA" id="ARBA00023128"/>
    </source>
</evidence>
<dbReference type="InterPro" id="IPR002060">
    <property type="entry name" value="Squ/phyt_synthse"/>
</dbReference>
<evidence type="ECO:0008006" key="9">
    <source>
        <dbReference type="Google" id="ProtNLM"/>
    </source>
</evidence>
<evidence type="ECO:0000256" key="2">
    <source>
        <dbReference type="ARBA" id="ARBA00022792"/>
    </source>
</evidence>
<comment type="similarity">
    <text evidence="6">Belongs to the NDUFAF6 family.</text>
</comment>
<dbReference type="Gene3D" id="1.10.600.10">
    <property type="entry name" value="Farnesyl Diphosphate Synthase"/>
    <property type="match status" value="1"/>
</dbReference>
<dbReference type="SUPFAM" id="SSF48576">
    <property type="entry name" value="Terpenoid synthases"/>
    <property type="match status" value="1"/>
</dbReference>
<dbReference type="OrthoDB" id="270318at2759"/>
<organism evidence="7 8">
    <name type="scientific">Ophiocordyceps australis</name>
    <dbReference type="NCBI Taxonomy" id="1399860"/>
    <lineage>
        <taxon>Eukaryota</taxon>
        <taxon>Fungi</taxon>
        <taxon>Dikarya</taxon>
        <taxon>Ascomycota</taxon>
        <taxon>Pezizomycotina</taxon>
        <taxon>Sordariomycetes</taxon>
        <taxon>Hypocreomycetidae</taxon>
        <taxon>Hypocreales</taxon>
        <taxon>Ophiocordycipitaceae</taxon>
        <taxon>Ophiocordyceps</taxon>
    </lineage>
</organism>
<keyword evidence="3" id="KW-0809">Transit peptide</keyword>
<evidence type="ECO:0000313" key="8">
    <source>
        <dbReference type="Proteomes" id="UP000224854"/>
    </source>
</evidence>
<keyword evidence="2" id="KW-0999">Mitochondrion inner membrane</keyword>
<accession>A0A2C5YY61</accession>
<comment type="caution">
    <text evidence="7">The sequence shown here is derived from an EMBL/GenBank/DDBJ whole genome shotgun (WGS) entry which is preliminary data.</text>
</comment>
<name>A0A2C5YY61_9HYPO</name>
<dbReference type="PANTHER" id="PTHR21181:SF13">
    <property type="entry name" value="NADH DEHYDROGENASE (UBIQUINONE) COMPLEX I, ASSEMBLY FACTOR 6"/>
    <property type="match status" value="1"/>
</dbReference>